<sequence>MADALTSQVIQDGGRTAVLKFTNISDGTGQSEAVLVDVSSLSADPVTKQSCTGVTLQKITFSNIGMGVELLWDATTNVPLLNLPQDWEDTIDFSDFGIPNNSGSGSTGDILVTTVNATAGDTYLLVITVTKSYASA</sequence>
<protein>
    <submittedName>
        <fullName evidence="1">Uncharacterized protein</fullName>
    </submittedName>
</protein>
<gene>
    <name evidence="1" type="ORF">S01H1_70232</name>
</gene>
<comment type="caution">
    <text evidence="1">The sequence shown here is derived from an EMBL/GenBank/DDBJ whole genome shotgun (WGS) entry which is preliminary data.</text>
</comment>
<dbReference type="EMBL" id="BARS01046690">
    <property type="protein sequence ID" value="GAG31878.1"/>
    <property type="molecule type" value="Genomic_DNA"/>
</dbReference>
<evidence type="ECO:0000313" key="1">
    <source>
        <dbReference type="EMBL" id="GAG31878.1"/>
    </source>
</evidence>
<name>X0X5E1_9ZZZZ</name>
<proteinExistence type="predicted"/>
<accession>X0X5E1</accession>
<dbReference type="AlphaFoldDB" id="X0X5E1"/>
<organism evidence="1">
    <name type="scientific">marine sediment metagenome</name>
    <dbReference type="NCBI Taxonomy" id="412755"/>
    <lineage>
        <taxon>unclassified sequences</taxon>
        <taxon>metagenomes</taxon>
        <taxon>ecological metagenomes</taxon>
    </lineage>
</organism>
<reference evidence="1" key="1">
    <citation type="journal article" date="2014" name="Front. Microbiol.">
        <title>High frequency of phylogenetically diverse reductive dehalogenase-homologous genes in deep subseafloor sedimentary metagenomes.</title>
        <authorList>
            <person name="Kawai M."/>
            <person name="Futagami T."/>
            <person name="Toyoda A."/>
            <person name="Takaki Y."/>
            <person name="Nishi S."/>
            <person name="Hori S."/>
            <person name="Arai W."/>
            <person name="Tsubouchi T."/>
            <person name="Morono Y."/>
            <person name="Uchiyama I."/>
            <person name="Ito T."/>
            <person name="Fujiyama A."/>
            <person name="Inagaki F."/>
            <person name="Takami H."/>
        </authorList>
    </citation>
    <scope>NUCLEOTIDE SEQUENCE</scope>
    <source>
        <strain evidence="1">Expedition CK06-06</strain>
    </source>
</reference>